<keyword evidence="2" id="KW-1185">Reference proteome</keyword>
<gene>
    <name evidence="1" type="ORF">MC7420_688</name>
</gene>
<dbReference type="HOGENOM" id="CLU_176958_0_1_3"/>
<dbReference type="OrthoDB" id="516277at2"/>
<dbReference type="Proteomes" id="UP000003835">
    <property type="component" value="Unassembled WGS sequence"/>
</dbReference>
<accession>B4VT19</accession>
<sequence length="80" mass="8431">MASVNPDPQVAVNPLPESAKHSADLLLSLATGPMIVGVISLNTIGSWLQQVGEASEEVFRGDRLPILPFPETPPSPSNEV</sequence>
<evidence type="ECO:0000313" key="2">
    <source>
        <dbReference type="Proteomes" id="UP000003835"/>
    </source>
</evidence>
<dbReference type="STRING" id="118168.MC7420_688"/>
<name>B4VT19_9CYAN</name>
<dbReference type="RefSeq" id="WP_006101634.1">
    <property type="nucleotide sequence ID" value="NZ_DS989851.1"/>
</dbReference>
<proteinExistence type="predicted"/>
<reference evidence="1 2" key="1">
    <citation type="submission" date="2008-07" db="EMBL/GenBank/DDBJ databases">
        <authorList>
            <person name="Tandeau de Marsac N."/>
            <person name="Ferriera S."/>
            <person name="Johnson J."/>
            <person name="Kravitz S."/>
            <person name="Beeson K."/>
            <person name="Sutton G."/>
            <person name="Rogers Y.-H."/>
            <person name="Friedman R."/>
            <person name="Frazier M."/>
            <person name="Venter J.C."/>
        </authorList>
    </citation>
    <scope>NUCLEOTIDE SEQUENCE [LARGE SCALE GENOMIC DNA]</scope>
    <source>
        <strain evidence="1 2">PCC 7420</strain>
    </source>
</reference>
<dbReference type="eggNOG" id="ENOG5033CHC">
    <property type="taxonomic scope" value="Bacteria"/>
</dbReference>
<protein>
    <submittedName>
        <fullName evidence="1">Uncharacterized protein</fullName>
    </submittedName>
</protein>
<dbReference type="AlphaFoldDB" id="B4VT19"/>
<organism evidence="1 2">
    <name type="scientific">Coleofasciculus chthonoplastes PCC 7420</name>
    <dbReference type="NCBI Taxonomy" id="118168"/>
    <lineage>
        <taxon>Bacteria</taxon>
        <taxon>Bacillati</taxon>
        <taxon>Cyanobacteriota</taxon>
        <taxon>Cyanophyceae</taxon>
        <taxon>Coleofasciculales</taxon>
        <taxon>Coleofasciculaceae</taxon>
        <taxon>Coleofasciculus</taxon>
    </lineage>
</organism>
<evidence type="ECO:0000313" key="1">
    <source>
        <dbReference type="EMBL" id="EDX74814.1"/>
    </source>
</evidence>
<dbReference type="EMBL" id="DS989851">
    <property type="protein sequence ID" value="EDX74814.1"/>
    <property type="molecule type" value="Genomic_DNA"/>
</dbReference>